<dbReference type="VEuPathDB" id="FungiDB:I7I52_05801"/>
<feature type="transmembrane region" description="Helical" evidence="1">
    <location>
        <begin position="32"/>
        <end position="51"/>
    </location>
</feature>
<dbReference type="EMBL" id="JAEVHI010000003">
    <property type="protein sequence ID" value="KAG5295515.1"/>
    <property type="molecule type" value="Genomic_DNA"/>
</dbReference>
<sequence>MFLFARVRDWRVGQSQHRTRKFLFHQLHWQSFIVPMFQLFCFIYFAPLLTLDKRIKYEYSSRLVFCTPVAAFQPQKGQ</sequence>
<gene>
    <name evidence="2" type="ORF">I7I52_05801</name>
</gene>
<reference evidence="2 3" key="1">
    <citation type="submission" date="2021-01" db="EMBL/GenBank/DDBJ databases">
        <title>Chromosome-level genome assembly of a human fungal pathogen reveals clustering of transcriptionally co-regulated genes.</title>
        <authorList>
            <person name="Voorhies M."/>
            <person name="Cohen S."/>
            <person name="Shea T.P."/>
            <person name="Petrus S."/>
            <person name="Munoz J.F."/>
            <person name="Poplawski S."/>
            <person name="Goldman W.E."/>
            <person name="Michael T."/>
            <person name="Cuomo C.A."/>
            <person name="Sil A."/>
            <person name="Beyhan S."/>
        </authorList>
    </citation>
    <scope>NUCLEOTIDE SEQUENCE [LARGE SCALE GENOMIC DNA]</scope>
    <source>
        <strain evidence="2 3">G184AR</strain>
    </source>
</reference>
<accession>A0A8H7YTN6</accession>
<keyword evidence="1" id="KW-0472">Membrane</keyword>
<dbReference type="OrthoDB" id="10599218at2759"/>
<keyword evidence="1" id="KW-0812">Transmembrane</keyword>
<evidence type="ECO:0000313" key="2">
    <source>
        <dbReference type="EMBL" id="KAG5295515.1"/>
    </source>
</evidence>
<comment type="caution">
    <text evidence="2">The sequence shown here is derived from an EMBL/GenBank/DDBJ whole genome shotgun (WGS) entry which is preliminary data.</text>
</comment>
<evidence type="ECO:0000256" key="1">
    <source>
        <dbReference type="SAM" id="Phobius"/>
    </source>
</evidence>
<dbReference type="Proteomes" id="UP000670092">
    <property type="component" value="Unassembled WGS sequence"/>
</dbReference>
<name>A0A8H7YTN6_AJECA</name>
<proteinExistence type="predicted"/>
<keyword evidence="1" id="KW-1133">Transmembrane helix</keyword>
<protein>
    <submittedName>
        <fullName evidence="2">Uncharacterized protein</fullName>
    </submittedName>
</protein>
<evidence type="ECO:0000313" key="3">
    <source>
        <dbReference type="Proteomes" id="UP000670092"/>
    </source>
</evidence>
<organism evidence="2 3">
    <name type="scientific">Ajellomyces capsulatus</name>
    <name type="common">Darling's disease fungus</name>
    <name type="synonym">Histoplasma capsulatum</name>
    <dbReference type="NCBI Taxonomy" id="5037"/>
    <lineage>
        <taxon>Eukaryota</taxon>
        <taxon>Fungi</taxon>
        <taxon>Dikarya</taxon>
        <taxon>Ascomycota</taxon>
        <taxon>Pezizomycotina</taxon>
        <taxon>Eurotiomycetes</taxon>
        <taxon>Eurotiomycetidae</taxon>
        <taxon>Onygenales</taxon>
        <taxon>Ajellomycetaceae</taxon>
        <taxon>Histoplasma</taxon>
    </lineage>
</organism>
<dbReference type="AlphaFoldDB" id="A0A8H7YTN6"/>